<reference evidence="1 2" key="1">
    <citation type="submission" date="2023-09" db="EMBL/GenBank/DDBJ databases">
        <title>Pyrofollis japonicus gen. nov. sp. nov., a novel member of the family Pyrodictiaceae isolated from the Iheya North hydrothermal field.</title>
        <authorList>
            <person name="Miyazaki U."/>
            <person name="Sanari M."/>
            <person name="Tame A."/>
            <person name="Kitajima M."/>
            <person name="Okamoto A."/>
            <person name="Sawayama S."/>
            <person name="Miyazaki J."/>
            <person name="Takai K."/>
            <person name="Nakagawa S."/>
        </authorList>
    </citation>
    <scope>NUCLEOTIDE SEQUENCE [LARGE SCALE GENOMIC DNA]</scope>
    <source>
        <strain evidence="1 2">AV2</strain>
    </source>
</reference>
<sequence>MLPATTEETEIVIATQYAVIRIPKSKNSDKIMKRILELLHGKQQLSTQQ</sequence>
<name>A0ABM8IU28_9CREN</name>
<evidence type="ECO:0000313" key="1">
    <source>
        <dbReference type="EMBL" id="BES81070.1"/>
    </source>
</evidence>
<dbReference type="EMBL" id="AP028907">
    <property type="protein sequence ID" value="BES81070.1"/>
    <property type="molecule type" value="Genomic_DNA"/>
</dbReference>
<proteinExistence type="predicted"/>
<gene>
    <name evidence="1" type="ORF">PABY_06370</name>
</gene>
<dbReference type="Proteomes" id="UP001341135">
    <property type="component" value="Chromosome"/>
</dbReference>
<keyword evidence="2" id="KW-1185">Reference proteome</keyword>
<protein>
    <submittedName>
        <fullName evidence="1">Uncharacterized protein</fullName>
    </submittedName>
</protein>
<evidence type="ECO:0000313" key="2">
    <source>
        <dbReference type="Proteomes" id="UP001341135"/>
    </source>
</evidence>
<accession>A0ABM8IU28</accession>
<organism evidence="1 2">
    <name type="scientific">Pyrodictium abyssi</name>
    <dbReference type="NCBI Taxonomy" id="54256"/>
    <lineage>
        <taxon>Archaea</taxon>
        <taxon>Thermoproteota</taxon>
        <taxon>Thermoprotei</taxon>
        <taxon>Desulfurococcales</taxon>
        <taxon>Pyrodictiaceae</taxon>
        <taxon>Pyrodictium</taxon>
    </lineage>
</organism>